<dbReference type="UniPathway" id="UPA00098">
    <property type="reaction ID" value="UER00361"/>
</dbReference>
<organism evidence="11 12">
    <name type="scientific">Bacillus solimangrovi</name>
    <dbReference type="NCBI Taxonomy" id="1305675"/>
    <lineage>
        <taxon>Bacteria</taxon>
        <taxon>Bacillati</taxon>
        <taxon>Bacillota</taxon>
        <taxon>Bacilli</taxon>
        <taxon>Bacillales</taxon>
        <taxon>Bacillaceae</taxon>
        <taxon>Bacillus</taxon>
    </lineage>
</organism>
<dbReference type="InterPro" id="IPR036291">
    <property type="entry name" value="NAD(P)-bd_dom_sf"/>
</dbReference>
<dbReference type="EC" id="1.5.1.2" evidence="6 7"/>
<dbReference type="EMBL" id="MJEH01000001">
    <property type="protein sequence ID" value="OEH94543.1"/>
    <property type="molecule type" value="Genomic_DNA"/>
</dbReference>
<name>A0A1E5LKB5_9BACI</name>
<dbReference type="STRING" id="1305675.BFG57_07690"/>
<evidence type="ECO:0000259" key="9">
    <source>
        <dbReference type="Pfam" id="PF03807"/>
    </source>
</evidence>
<evidence type="ECO:0000256" key="4">
    <source>
        <dbReference type="ARBA" id="ARBA00023002"/>
    </source>
</evidence>
<dbReference type="SUPFAM" id="SSF51735">
    <property type="entry name" value="NAD(P)-binding Rossmann-fold domains"/>
    <property type="match status" value="1"/>
</dbReference>
<dbReference type="NCBIfam" id="NF005813">
    <property type="entry name" value="PRK07679.1"/>
    <property type="match status" value="1"/>
</dbReference>
<evidence type="ECO:0000259" key="10">
    <source>
        <dbReference type="Pfam" id="PF14748"/>
    </source>
</evidence>
<evidence type="ECO:0000256" key="2">
    <source>
        <dbReference type="ARBA" id="ARBA00022650"/>
    </source>
</evidence>
<proteinExistence type="inferred from homology"/>
<comment type="function">
    <text evidence="5 6">Catalyzes the reduction of 1-pyrroline-5-carboxylate (PCA) to L-proline.</text>
</comment>
<feature type="binding site" evidence="8">
    <location>
        <begin position="73"/>
        <end position="76"/>
    </location>
    <ligand>
        <name>NADP(+)</name>
        <dbReference type="ChEBI" id="CHEBI:58349"/>
    </ligand>
</feature>
<dbReference type="GO" id="GO:0055129">
    <property type="term" value="P:L-proline biosynthetic process"/>
    <property type="evidence" value="ECO:0007669"/>
    <property type="project" value="UniProtKB-UniRule"/>
</dbReference>
<comment type="catalytic activity">
    <reaction evidence="6">
        <text>L-proline + NADP(+) = (S)-1-pyrroline-5-carboxylate + NADPH + 2 H(+)</text>
        <dbReference type="Rhea" id="RHEA:14109"/>
        <dbReference type="ChEBI" id="CHEBI:15378"/>
        <dbReference type="ChEBI" id="CHEBI:17388"/>
        <dbReference type="ChEBI" id="CHEBI:57783"/>
        <dbReference type="ChEBI" id="CHEBI:58349"/>
        <dbReference type="ChEBI" id="CHEBI:60039"/>
        <dbReference type="EC" id="1.5.1.2"/>
    </reaction>
</comment>
<keyword evidence="6" id="KW-0963">Cytoplasm</keyword>
<protein>
    <recommendedName>
        <fullName evidence="6 7">Pyrroline-5-carboxylate reductase</fullName>
        <shortName evidence="6">P5C reductase</shortName>
        <shortName evidence="6">P5CR</shortName>
        <ecNumber evidence="6 7">1.5.1.2</ecNumber>
    </recommendedName>
    <alternativeName>
        <fullName evidence="6">PCA reductase</fullName>
    </alternativeName>
</protein>
<dbReference type="Pfam" id="PF14748">
    <property type="entry name" value="P5CR_dimer"/>
    <property type="match status" value="1"/>
</dbReference>
<evidence type="ECO:0000256" key="3">
    <source>
        <dbReference type="ARBA" id="ARBA00022857"/>
    </source>
</evidence>
<dbReference type="FunFam" id="1.10.3730.10:FF:000001">
    <property type="entry name" value="Pyrroline-5-carboxylate reductase"/>
    <property type="match status" value="1"/>
</dbReference>
<dbReference type="HAMAP" id="MF_01925">
    <property type="entry name" value="P5C_reductase"/>
    <property type="match status" value="1"/>
</dbReference>
<evidence type="ECO:0000313" key="12">
    <source>
        <dbReference type="Proteomes" id="UP000095209"/>
    </source>
</evidence>
<feature type="binding site" evidence="8">
    <location>
        <begin position="10"/>
        <end position="15"/>
    </location>
    <ligand>
        <name>NADP(+)</name>
        <dbReference type="ChEBI" id="CHEBI:58349"/>
    </ligand>
</feature>
<dbReference type="SUPFAM" id="SSF48179">
    <property type="entry name" value="6-phosphogluconate dehydrogenase C-terminal domain-like"/>
    <property type="match status" value="1"/>
</dbReference>
<dbReference type="OrthoDB" id="9805754at2"/>
<keyword evidence="12" id="KW-1185">Reference proteome</keyword>
<dbReference type="PIRSF" id="PIRSF000193">
    <property type="entry name" value="Pyrrol-5-carb_rd"/>
    <property type="match status" value="1"/>
</dbReference>
<keyword evidence="2 6" id="KW-0641">Proline biosynthesis</keyword>
<dbReference type="InterPro" id="IPR000304">
    <property type="entry name" value="Pyrroline-COOH_reductase"/>
</dbReference>
<dbReference type="PANTHER" id="PTHR11645">
    <property type="entry name" value="PYRROLINE-5-CARBOXYLATE REDUCTASE"/>
    <property type="match status" value="1"/>
</dbReference>
<dbReference type="Proteomes" id="UP000095209">
    <property type="component" value="Unassembled WGS sequence"/>
</dbReference>
<sequence>MQNETKIAFIGAGNMAEAIISGLLQQNLYRNDQLLATNRSNKERLAQLQNKYEIITTHDKDFLLSEATVLILAVKPKDIAETIETYKTYIQPHHLIISVAAGVSTTTITELTGQKIAVIRSMPNTSAATAESATALSAGTYTTDEHMKLAVELFETVGTVSIVEEEHLHAVTGLSGSGPAYVYYLVEAMEKAALDLGLEGSTAKELILQTIIGSAKMLQTSDKSPRTLRKEVMSPNGTTEAGLNVLADYHTQEAMINCIKRAAERSEEMGQELAHILLRS</sequence>
<feature type="domain" description="Pyrroline-5-carboxylate reductase dimerisation" evidence="10">
    <location>
        <begin position="165"/>
        <end position="269"/>
    </location>
</feature>
<evidence type="ECO:0000256" key="6">
    <source>
        <dbReference type="HAMAP-Rule" id="MF_01925"/>
    </source>
</evidence>
<dbReference type="GO" id="GO:0005737">
    <property type="term" value="C:cytoplasm"/>
    <property type="evidence" value="ECO:0007669"/>
    <property type="project" value="UniProtKB-SubCell"/>
</dbReference>
<dbReference type="InterPro" id="IPR028939">
    <property type="entry name" value="P5C_Rdtase_cat_N"/>
</dbReference>
<keyword evidence="3 6" id="KW-0521">NADP</keyword>
<dbReference type="NCBIfam" id="TIGR00112">
    <property type="entry name" value="proC"/>
    <property type="match status" value="1"/>
</dbReference>
<comment type="caution">
    <text evidence="11">The sequence shown here is derived from an EMBL/GenBank/DDBJ whole genome shotgun (WGS) entry which is preliminary data.</text>
</comment>
<dbReference type="InterPro" id="IPR029036">
    <property type="entry name" value="P5CR_dimer"/>
</dbReference>
<accession>A0A1E5LKB5</accession>
<dbReference type="GO" id="GO:0004735">
    <property type="term" value="F:pyrroline-5-carboxylate reductase activity"/>
    <property type="evidence" value="ECO:0007669"/>
    <property type="project" value="UniProtKB-UniRule"/>
</dbReference>
<dbReference type="Gene3D" id="3.40.50.720">
    <property type="entry name" value="NAD(P)-binding Rossmann-like Domain"/>
    <property type="match status" value="1"/>
</dbReference>
<dbReference type="RefSeq" id="WP_069715477.1">
    <property type="nucleotide sequence ID" value="NZ_MJEH01000001.1"/>
</dbReference>
<evidence type="ECO:0000256" key="8">
    <source>
        <dbReference type="PIRSR" id="PIRSR000193-1"/>
    </source>
</evidence>
<dbReference type="Gene3D" id="1.10.3730.10">
    <property type="entry name" value="ProC C-terminal domain-like"/>
    <property type="match status" value="1"/>
</dbReference>
<comment type="catalytic activity">
    <reaction evidence="6">
        <text>L-proline + NAD(+) = (S)-1-pyrroline-5-carboxylate + NADH + 2 H(+)</text>
        <dbReference type="Rhea" id="RHEA:14105"/>
        <dbReference type="ChEBI" id="CHEBI:15378"/>
        <dbReference type="ChEBI" id="CHEBI:17388"/>
        <dbReference type="ChEBI" id="CHEBI:57540"/>
        <dbReference type="ChEBI" id="CHEBI:57945"/>
        <dbReference type="ChEBI" id="CHEBI:60039"/>
        <dbReference type="EC" id="1.5.1.2"/>
    </reaction>
</comment>
<dbReference type="InterPro" id="IPR008927">
    <property type="entry name" value="6-PGluconate_DH-like_C_sf"/>
</dbReference>
<evidence type="ECO:0000256" key="7">
    <source>
        <dbReference type="NCBIfam" id="TIGR00112"/>
    </source>
</evidence>
<reference evidence="11 12" key="1">
    <citation type="submission" date="2016-08" db="EMBL/GenBank/DDBJ databases">
        <title>Genome of Bacillus solimangrovi GH2-4.</title>
        <authorList>
            <person name="Lim S."/>
            <person name="Kim B.-C."/>
        </authorList>
    </citation>
    <scope>NUCLEOTIDE SEQUENCE [LARGE SCALE GENOMIC DNA]</scope>
    <source>
        <strain evidence="11 12">GH2-4</strain>
    </source>
</reference>
<keyword evidence="6" id="KW-0028">Amino-acid biosynthesis</keyword>
<comment type="subcellular location">
    <subcellularLocation>
        <location evidence="6">Cytoplasm</location>
    </subcellularLocation>
</comment>
<gene>
    <name evidence="6" type="primary">proC</name>
    <name evidence="11" type="ORF">BFG57_07690</name>
</gene>
<evidence type="ECO:0000313" key="11">
    <source>
        <dbReference type="EMBL" id="OEH94543.1"/>
    </source>
</evidence>
<feature type="domain" description="Pyrroline-5-carboxylate reductase catalytic N-terminal" evidence="9">
    <location>
        <begin position="6"/>
        <end position="102"/>
    </location>
</feature>
<dbReference type="Pfam" id="PF03807">
    <property type="entry name" value="F420_oxidored"/>
    <property type="match status" value="1"/>
</dbReference>
<comment type="similarity">
    <text evidence="1 6">Belongs to the pyrroline-5-carboxylate reductase family.</text>
</comment>
<keyword evidence="4 6" id="KW-0560">Oxidoreductase</keyword>
<evidence type="ECO:0000256" key="1">
    <source>
        <dbReference type="ARBA" id="ARBA00005525"/>
    </source>
</evidence>
<dbReference type="AlphaFoldDB" id="A0A1E5LKB5"/>
<dbReference type="PANTHER" id="PTHR11645:SF49">
    <property type="entry name" value="PYRROLINE-5-CARBOXYLATE REDUCTASE 1"/>
    <property type="match status" value="1"/>
</dbReference>
<comment type="pathway">
    <text evidence="6">Amino-acid biosynthesis; L-proline biosynthesis; L-proline from L-glutamate 5-semialdehyde: step 1/1.</text>
</comment>
<evidence type="ECO:0000256" key="5">
    <source>
        <dbReference type="ARBA" id="ARBA00058118"/>
    </source>
</evidence>